<comment type="caution">
    <text evidence="1">The sequence shown here is derived from an EMBL/GenBank/DDBJ whole genome shotgun (WGS) entry which is preliminary data.</text>
</comment>
<organism evidence="1 2">
    <name type="scientific">Acropora cervicornis</name>
    <name type="common">Staghorn coral</name>
    <dbReference type="NCBI Taxonomy" id="6130"/>
    <lineage>
        <taxon>Eukaryota</taxon>
        <taxon>Metazoa</taxon>
        <taxon>Cnidaria</taxon>
        <taxon>Anthozoa</taxon>
        <taxon>Hexacorallia</taxon>
        <taxon>Scleractinia</taxon>
        <taxon>Astrocoeniina</taxon>
        <taxon>Acroporidae</taxon>
        <taxon>Acropora</taxon>
    </lineage>
</organism>
<dbReference type="GO" id="GO:0009435">
    <property type="term" value="P:NAD+ biosynthetic process"/>
    <property type="evidence" value="ECO:0007669"/>
    <property type="project" value="TreeGrafter"/>
</dbReference>
<accession>A0AAD9VAV0</accession>
<sequence>MSLHCRALCYRVCCKLSHKVMNTKRALLQKIDRDTQKCAYKCCFAVINDNPDLLQTVFEDGVLVKEYTFAEVRENAEIPLVKASKQNGLK</sequence>
<dbReference type="AlphaFoldDB" id="A0AAD9VAV0"/>
<gene>
    <name evidence="1" type="ORF">P5673_008993</name>
</gene>
<evidence type="ECO:0000313" key="1">
    <source>
        <dbReference type="EMBL" id="KAK2567185.1"/>
    </source>
</evidence>
<dbReference type="InterPro" id="IPR016471">
    <property type="entry name" value="Nicotinamide_PRibTrfase"/>
</dbReference>
<reference evidence="1" key="2">
    <citation type="journal article" date="2023" name="Science">
        <title>Genomic signatures of disease resistance in endangered staghorn corals.</title>
        <authorList>
            <person name="Vollmer S.V."/>
            <person name="Selwyn J.D."/>
            <person name="Despard B.A."/>
            <person name="Roesel C.L."/>
        </authorList>
    </citation>
    <scope>NUCLEOTIDE SEQUENCE</scope>
    <source>
        <strain evidence="1">K2</strain>
    </source>
</reference>
<dbReference type="PANTHER" id="PTHR43816:SF1">
    <property type="entry name" value="NICOTINAMIDE PHOSPHORIBOSYLTRANSFERASE"/>
    <property type="match status" value="1"/>
</dbReference>
<evidence type="ECO:0000313" key="2">
    <source>
        <dbReference type="Proteomes" id="UP001249851"/>
    </source>
</evidence>
<dbReference type="GO" id="GO:0047280">
    <property type="term" value="F:nicotinamide phosphoribosyltransferase activity"/>
    <property type="evidence" value="ECO:0007669"/>
    <property type="project" value="TreeGrafter"/>
</dbReference>
<reference evidence="1" key="1">
    <citation type="journal article" date="2023" name="G3 (Bethesda)">
        <title>Whole genome assembly and annotation of the endangered Caribbean coral Acropora cervicornis.</title>
        <authorList>
            <person name="Selwyn J.D."/>
            <person name="Vollmer S.V."/>
        </authorList>
    </citation>
    <scope>NUCLEOTIDE SEQUENCE</scope>
    <source>
        <strain evidence="1">K2</strain>
    </source>
</reference>
<proteinExistence type="predicted"/>
<protein>
    <submittedName>
        <fullName evidence="1">Uncharacterized protein</fullName>
    </submittedName>
</protein>
<dbReference type="PANTHER" id="PTHR43816">
    <property type="entry name" value="NICOTINAMIDE PHOSPHORIBOSYLTRANSFERASE"/>
    <property type="match status" value="1"/>
</dbReference>
<dbReference type="Proteomes" id="UP001249851">
    <property type="component" value="Unassembled WGS sequence"/>
</dbReference>
<dbReference type="EMBL" id="JARQWQ010000015">
    <property type="protein sequence ID" value="KAK2567185.1"/>
    <property type="molecule type" value="Genomic_DNA"/>
</dbReference>
<keyword evidence="2" id="KW-1185">Reference proteome</keyword>
<name>A0AAD9VAV0_ACRCE</name>